<proteinExistence type="predicted"/>
<evidence type="ECO:0000259" key="1">
    <source>
        <dbReference type="Pfam" id="PF00059"/>
    </source>
</evidence>
<reference evidence="2 3" key="1">
    <citation type="submission" date="2020-06" db="EMBL/GenBank/DDBJ databases">
        <authorList>
            <person name="Li R."/>
            <person name="Bekaert M."/>
        </authorList>
    </citation>
    <scope>NUCLEOTIDE SEQUENCE [LARGE SCALE GENOMIC DNA]</scope>
    <source>
        <strain evidence="3">wild</strain>
    </source>
</reference>
<protein>
    <submittedName>
        <fullName evidence="2">MRC</fullName>
    </submittedName>
</protein>
<dbReference type="Proteomes" id="UP000507470">
    <property type="component" value="Unassembled WGS sequence"/>
</dbReference>
<evidence type="ECO:0000313" key="2">
    <source>
        <dbReference type="EMBL" id="CAC5397819.1"/>
    </source>
</evidence>
<dbReference type="Pfam" id="PF00059">
    <property type="entry name" value="Lectin_C"/>
    <property type="match status" value="1"/>
</dbReference>
<accession>A0A6J8CQY1</accession>
<feature type="domain" description="C-type lectin" evidence="1">
    <location>
        <begin position="78"/>
        <end position="143"/>
    </location>
</feature>
<dbReference type="InterPro" id="IPR016186">
    <property type="entry name" value="C-type_lectin-like/link_sf"/>
</dbReference>
<dbReference type="AlphaFoldDB" id="A0A6J8CQY1"/>
<dbReference type="SUPFAM" id="SSF56436">
    <property type="entry name" value="C-type lectin-like"/>
    <property type="match status" value="1"/>
</dbReference>
<name>A0A6J8CQY1_MYTCO</name>
<sequence>MEQFTFDLIYILRTDKFGEYQEVSLVEKVKMQTGRYFSSELLRLRNLALTDLESDIDTYNCIDAGAGNINKNGFMRPTCLSYGGALVKLDTHEKQTYISDALEGRTKSRVAIQGHSFNSSAVWTYEDGTSLAYTNWRSDAPKTGQWYLQIFDNDEWTEQNNSRPELSSFFIWEIE</sequence>
<dbReference type="EMBL" id="CACVKT020005775">
    <property type="protein sequence ID" value="CAC5397819.1"/>
    <property type="molecule type" value="Genomic_DNA"/>
</dbReference>
<dbReference type="Gene3D" id="3.10.100.10">
    <property type="entry name" value="Mannose-Binding Protein A, subunit A"/>
    <property type="match status" value="1"/>
</dbReference>
<gene>
    <name evidence="2" type="ORF">MCOR_32232</name>
</gene>
<evidence type="ECO:0000313" key="3">
    <source>
        <dbReference type="Proteomes" id="UP000507470"/>
    </source>
</evidence>
<dbReference type="InterPro" id="IPR001304">
    <property type="entry name" value="C-type_lectin-like"/>
</dbReference>
<keyword evidence="3" id="KW-1185">Reference proteome</keyword>
<organism evidence="2 3">
    <name type="scientific">Mytilus coruscus</name>
    <name type="common">Sea mussel</name>
    <dbReference type="NCBI Taxonomy" id="42192"/>
    <lineage>
        <taxon>Eukaryota</taxon>
        <taxon>Metazoa</taxon>
        <taxon>Spiralia</taxon>
        <taxon>Lophotrochozoa</taxon>
        <taxon>Mollusca</taxon>
        <taxon>Bivalvia</taxon>
        <taxon>Autobranchia</taxon>
        <taxon>Pteriomorphia</taxon>
        <taxon>Mytilida</taxon>
        <taxon>Mytiloidea</taxon>
        <taxon>Mytilidae</taxon>
        <taxon>Mytilinae</taxon>
        <taxon>Mytilus</taxon>
    </lineage>
</organism>
<dbReference type="InterPro" id="IPR016187">
    <property type="entry name" value="CTDL_fold"/>
</dbReference>